<feature type="non-terminal residue" evidence="1">
    <location>
        <position position="413"/>
    </location>
</feature>
<comment type="caution">
    <text evidence="1">The sequence shown here is derived from an EMBL/GenBank/DDBJ whole genome shotgun (WGS) entry which is preliminary data.</text>
</comment>
<gene>
    <name evidence="1" type="ORF">L9F63_014481</name>
</gene>
<evidence type="ECO:0000313" key="2">
    <source>
        <dbReference type="Proteomes" id="UP001233999"/>
    </source>
</evidence>
<sequence>MTDRTTVFHPFSQVIINFTLSAFSSQFWYSENGIQSYLNALEKKFDDNFMSPQLNDQKEKVYFMLKFLGNHMIKAQLAIKMNSSFYSTLFRETDWVSPITIQRFSWNLSLFLNWLEILLTKIYQFERHFIPLVHFKVRSKVVSAIQTMYNKLIEAKFLTKSCIIIAEIMIRRENHDSGRCYEARSLLRSTIPTLAHYMNFFQEDTYNILDIILKSGWNKNERDYGECFDVVEVRIKNDIEAWNTVPDIEPYYNTNFRSTSFWIISGDWPNITDGHEHFMTVYEMLKSYKIGSTVTIPIYNGPYNFELFNLRAKDLKFGEMFDTPADWKFGFISMVLNLLVEDEWIATDLRDNFWPRFDLLYNIDFIKAEINKGYKDSKEVGIHHIKQLENYGNVYYILASILGDTWKCNIAEQ</sequence>
<dbReference type="Proteomes" id="UP001233999">
    <property type="component" value="Unassembled WGS sequence"/>
</dbReference>
<accession>A0AAD8A8H3</accession>
<dbReference type="AlphaFoldDB" id="A0AAD8A8H3"/>
<protein>
    <submittedName>
        <fullName evidence="1">Uncharacterized protein</fullName>
    </submittedName>
</protein>
<dbReference type="EMBL" id="JASPKZ010003071">
    <property type="protein sequence ID" value="KAJ9594090.1"/>
    <property type="molecule type" value="Genomic_DNA"/>
</dbReference>
<keyword evidence="2" id="KW-1185">Reference proteome</keyword>
<evidence type="ECO:0000313" key="1">
    <source>
        <dbReference type="EMBL" id="KAJ9594090.1"/>
    </source>
</evidence>
<name>A0AAD8A8H3_DIPPU</name>
<organism evidence="1 2">
    <name type="scientific">Diploptera punctata</name>
    <name type="common">Pacific beetle cockroach</name>
    <dbReference type="NCBI Taxonomy" id="6984"/>
    <lineage>
        <taxon>Eukaryota</taxon>
        <taxon>Metazoa</taxon>
        <taxon>Ecdysozoa</taxon>
        <taxon>Arthropoda</taxon>
        <taxon>Hexapoda</taxon>
        <taxon>Insecta</taxon>
        <taxon>Pterygota</taxon>
        <taxon>Neoptera</taxon>
        <taxon>Polyneoptera</taxon>
        <taxon>Dictyoptera</taxon>
        <taxon>Blattodea</taxon>
        <taxon>Blaberoidea</taxon>
        <taxon>Blaberidae</taxon>
        <taxon>Diplopterinae</taxon>
        <taxon>Diploptera</taxon>
    </lineage>
</organism>
<reference evidence="1" key="2">
    <citation type="submission" date="2023-05" db="EMBL/GenBank/DDBJ databases">
        <authorList>
            <person name="Fouks B."/>
        </authorList>
    </citation>
    <scope>NUCLEOTIDE SEQUENCE</scope>
    <source>
        <strain evidence="1">Stay&amp;Tobe</strain>
        <tissue evidence="1">Testes</tissue>
    </source>
</reference>
<proteinExistence type="predicted"/>
<reference evidence="1" key="1">
    <citation type="journal article" date="2023" name="IScience">
        <title>Live-bearing cockroach genome reveals convergent evolutionary mechanisms linked to viviparity in insects and beyond.</title>
        <authorList>
            <person name="Fouks B."/>
            <person name="Harrison M.C."/>
            <person name="Mikhailova A.A."/>
            <person name="Marchal E."/>
            <person name="English S."/>
            <person name="Carruthers M."/>
            <person name="Jennings E.C."/>
            <person name="Chiamaka E.L."/>
            <person name="Frigard R.A."/>
            <person name="Pippel M."/>
            <person name="Attardo G.M."/>
            <person name="Benoit J.B."/>
            <person name="Bornberg-Bauer E."/>
            <person name="Tobe S.S."/>
        </authorList>
    </citation>
    <scope>NUCLEOTIDE SEQUENCE</scope>
    <source>
        <strain evidence="1">Stay&amp;Tobe</strain>
    </source>
</reference>